<dbReference type="SUPFAM" id="SSF57850">
    <property type="entry name" value="RING/U-box"/>
    <property type="match status" value="1"/>
</dbReference>
<feature type="domain" description="RING-type" evidence="5">
    <location>
        <begin position="196"/>
        <end position="237"/>
    </location>
</feature>
<dbReference type="PANTHER" id="PTHR15710:SF132">
    <property type="entry name" value="E3 UBIQUITIN-PROTEIN LIGASE MPSR1"/>
    <property type="match status" value="1"/>
</dbReference>
<organism evidence="6 7">
    <name type="scientific">Nelumbo nucifera</name>
    <name type="common">Sacred lotus</name>
    <dbReference type="NCBI Taxonomy" id="4432"/>
    <lineage>
        <taxon>Eukaryota</taxon>
        <taxon>Viridiplantae</taxon>
        <taxon>Streptophyta</taxon>
        <taxon>Embryophyta</taxon>
        <taxon>Tracheophyta</taxon>
        <taxon>Spermatophyta</taxon>
        <taxon>Magnoliopsida</taxon>
        <taxon>Proteales</taxon>
        <taxon>Nelumbonaceae</taxon>
        <taxon>Nelumbo</taxon>
    </lineage>
</organism>
<dbReference type="SMART" id="SM00184">
    <property type="entry name" value="RING"/>
    <property type="match status" value="1"/>
</dbReference>
<evidence type="ECO:0000259" key="5">
    <source>
        <dbReference type="PROSITE" id="PS50089"/>
    </source>
</evidence>
<proteinExistence type="predicted"/>
<dbReference type="InterPro" id="IPR001841">
    <property type="entry name" value="Znf_RING"/>
</dbReference>
<dbReference type="KEGG" id="nnu:104590360"/>
<dbReference type="OrthoDB" id="3365801at2759"/>
<dbReference type="PANTHER" id="PTHR15710">
    <property type="entry name" value="E3 UBIQUITIN-PROTEIN LIGASE PRAJA"/>
    <property type="match status" value="1"/>
</dbReference>
<dbReference type="AlphaFoldDB" id="A0A1U7ZGM6"/>
<accession>A0A1U7ZGM6</accession>
<dbReference type="GO" id="GO:0016567">
    <property type="term" value="P:protein ubiquitination"/>
    <property type="evidence" value="ECO:0000318"/>
    <property type="project" value="GO_Central"/>
</dbReference>
<dbReference type="Gene3D" id="3.30.40.10">
    <property type="entry name" value="Zinc/RING finger domain, C3HC4 (zinc finger)"/>
    <property type="match status" value="1"/>
</dbReference>
<dbReference type="GO" id="GO:0008270">
    <property type="term" value="F:zinc ion binding"/>
    <property type="evidence" value="ECO:0007669"/>
    <property type="project" value="UniProtKB-KW"/>
</dbReference>
<evidence type="ECO:0000256" key="1">
    <source>
        <dbReference type="ARBA" id="ARBA00022723"/>
    </source>
</evidence>
<keyword evidence="1" id="KW-0479">Metal-binding</keyword>
<dbReference type="eggNOG" id="KOG0800">
    <property type="taxonomic scope" value="Eukaryota"/>
</dbReference>
<evidence type="ECO:0000256" key="3">
    <source>
        <dbReference type="ARBA" id="ARBA00022833"/>
    </source>
</evidence>
<evidence type="ECO:0000256" key="4">
    <source>
        <dbReference type="PROSITE-ProRule" id="PRU00175"/>
    </source>
</evidence>
<dbReference type="PROSITE" id="PS50089">
    <property type="entry name" value="ZF_RING_2"/>
    <property type="match status" value="1"/>
</dbReference>
<keyword evidence="3" id="KW-0862">Zinc</keyword>
<dbReference type="CDD" id="cd16454">
    <property type="entry name" value="RING-H2_PA-TM-RING"/>
    <property type="match status" value="1"/>
</dbReference>
<dbReference type="GeneID" id="104590360"/>
<reference evidence="7" key="1">
    <citation type="submission" date="2025-08" db="UniProtKB">
        <authorList>
            <consortium name="RefSeq"/>
        </authorList>
    </citation>
    <scope>IDENTIFICATION</scope>
</reference>
<keyword evidence="2 4" id="KW-0863">Zinc-finger</keyword>
<dbReference type="Pfam" id="PF13639">
    <property type="entry name" value="zf-RING_2"/>
    <property type="match status" value="1"/>
</dbReference>
<evidence type="ECO:0000256" key="2">
    <source>
        <dbReference type="ARBA" id="ARBA00022771"/>
    </source>
</evidence>
<dbReference type="GO" id="GO:0061630">
    <property type="term" value="F:ubiquitin protein ligase activity"/>
    <property type="evidence" value="ECO:0000318"/>
    <property type="project" value="GO_Central"/>
</dbReference>
<sequence>MSEITIPLLQHVRFLELSAMKSAEILKPPLECNDIRVLIKLSVDEKRQWIGRSSEEDESVIVEVEEENRTVSIPFWLSLLFLPWATEHVIGQSLSFMNYSFPETNKFIKQVLSDYAREVAEDSFSLVTKPKTTVIVARVEVQTTHHGYDEDEQIAEAVRESTEVSSEHISVVPASLASIDALPTHRFGNGESNICCGVCLEVFSLNEQVKEMPCSHVFHGECIVRWLEQRNVCPLCRHEMPTD</sequence>
<dbReference type="InterPro" id="IPR013083">
    <property type="entry name" value="Znf_RING/FYVE/PHD"/>
</dbReference>
<evidence type="ECO:0000313" key="6">
    <source>
        <dbReference type="Proteomes" id="UP000189703"/>
    </source>
</evidence>
<dbReference type="Proteomes" id="UP000189703">
    <property type="component" value="Unplaced"/>
</dbReference>
<evidence type="ECO:0000313" key="7">
    <source>
        <dbReference type="RefSeq" id="XP_010247295.1"/>
    </source>
</evidence>
<keyword evidence="6" id="KW-1185">Reference proteome</keyword>
<dbReference type="RefSeq" id="XP_010247295.1">
    <property type="nucleotide sequence ID" value="XM_010248993.1"/>
</dbReference>
<dbReference type="InParanoid" id="A0A1U7ZGM6"/>
<name>A0A1U7ZGM6_NELNU</name>
<protein>
    <submittedName>
        <fullName evidence="7">RING-H2 finger protein ATL20-like</fullName>
    </submittedName>
</protein>
<gene>
    <name evidence="7" type="primary">LOC104590360</name>
</gene>
<dbReference type="GO" id="GO:0005737">
    <property type="term" value="C:cytoplasm"/>
    <property type="evidence" value="ECO:0000318"/>
    <property type="project" value="GO_Central"/>
</dbReference>